<sequence length="118" mass="12843">MLFLAGGRVSPRLQITNRHCGPNPCLRLLFNSLVMNHPGWSHGLPSNASYPPCSFYKIGLKVPGIPPCANSLTSALNYLPSLPCKANLAKQWKEKGLRPSSRLINYGALKLTAVTCLL</sequence>
<comment type="caution">
    <text evidence="1">The sequence shown here is derived from an EMBL/GenBank/DDBJ whole genome shotgun (WGS) entry which is preliminary data.</text>
</comment>
<proteinExistence type="predicted"/>
<protein>
    <submittedName>
        <fullName evidence="1">Uncharacterized protein</fullName>
    </submittedName>
</protein>
<dbReference type="EMBL" id="BTGU01000096">
    <property type="protein sequence ID" value="GMN60203.1"/>
    <property type="molecule type" value="Genomic_DNA"/>
</dbReference>
<organism evidence="1 2">
    <name type="scientific">Ficus carica</name>
    <name type="common">Common fig</name>
    <dbReference type="NCBI Taxonomy" id="3494"/>
    <lineage>
        <taxon>Eukaryota</taxon>
        <taxon>Viridiplantae</taxon>
        <taxon>Streptophyta</taxon>
        <taxon>Embryophyta</taxon>
        <taxon>Tracheophyta</taxon>
        <taxon>Spermatophyta</taxon>
        <taxon>Magnoliopsida</taxon>
        <taxon>eudicotyledons</taxon>
        <taxon>Gunneridae</taxon>
        <taxon>Pentapetalae</taxon>
        <taxon>rosids</taxon>
        <taxon>fabids</taxon>
        <taxon>Rosales</taxon>
        <taxon>Moraceae</taxon>
        <taxon>Ficeae</taxon>
        <taxon>Ficus</taxon>
    </lineage>
</organism>
<dbReference type="AlphaFoldDB" id="A0AA88DRM6"/>
<keyword evidence="2" id="KW-1185">Reference proteome</keyword>
<evidence type="ECO:0000313" key="1">
    <source>
        <dbReference type="EMBL" id="GMN60203.1"/>
    </source>
</evidence>
<accession>A0AA88DRM6</accession>
<gene>
    <name evidence="1" type="ORF">TIFTF001_029296</name>
</gene>
<name>A0AA88DRM6_FICCA</name>
<dbReference type="Proteomes" id="UP001187192">
    <property type="component" value="Unassembled WGS sequence"/>
</dbReference>
<reference evidence="1" key="1">
    <citation type="submission" date="2023-07" db="EMBL/GenBank/DDBJ databases">
        <title>draft genome sequence of fig (Ficus carica).</title>
        <authorList>
            <person name="Takahashi T."/>
            <person name="Nishimura K."/>
        </authorList>
    </citation>
    <scope>NUCLEOTIDE SEQUENCE</scope>
</reference>
<evidence type="ECO:0000313" key="2">
    <source>
        <dbReference type="Proteomes" id="UP001187192"/>
    </source>
</evidence>